<dbReference type="Gene3D" id="3.40.50.1000">
    <property type="entry name" value="HAD superfamily/HAD-like"/>
    <property type="match status" value="1"/>
</dbReference>
<evidence type="ECO:0000256" key="1">
    <source>
        <dbReference type="ARBA" id="ARBA00008106"/>
    </source>
</evidence>
<keyword evidence="4" id="KW-1185">Reference proteome</keyword>
<gene>
    <name evidence="3" type="ORF">HD595_007275</name>
</gene>
<accession>A0ABT1KAV7</accession>
<dbReference type="PANTHER" id="PTHR43316:SF3">
    <property type="entry name" value="HALOACID DEHALOGENASE, TYPE II (AFU_ORTHOLOGUE AFUA_2G07750)-RELATED"/>
    <property type="match status" value="1"/>
</dbReference>
<reference evidence="3 4" key="1">
    <citation type="submission" date="2022-06" db="EMBL/GenBank/DDBJ databases">
        <title>Sequencing the genomes of 1000 actinobacteria strains.</title>
        <authorList>
            <person name="Klenk H.-P."/>
        </authorList>
    </citation>
    <scope>NUCLEOTIDE SEQUENCE [LARGE SCALE GENOMIC DNA]</scope>
    <source>
        <strain evidence="3 4">DSM 44170</strain>
    </source>
</reference>
<comment type="similarity">
    <text evidence="1">Belongs to the HAD-like hydrolase superfamily. S-2-haloalkanoic acid dehalogenase family.</text>
</comment>
<dbReference type="EC" id="3.8.1.2" evidence="3"/>
<dbReference type="SFLD" id="SFLDS00003">
    <property type="entry name" value="Haloacid_Dehalogenase"/>
    <property type="match status" value="1"/>
</dbReference>
<dbReference type="InterPro" id="IPR023214">
    <property type="entry name" value="HAD_sf"/>
</dbReference>
<dbReference type="InterPro" id="IPR036412">
    <property type="entry name" value="HAD-like_sf"/>
</dbReference>
<dbReference type="SFLD" id="SFLDG01129">
    <property type="entry name" value="C1.5:_HAD__Beta-PGM__Phosphata"/>
    <property type="match status" value="1"/>
</dbReference>
<dbReference type="CDD" id="cd02588">
    <property type="entry name" value="HAD_L2-DEX"/>
    <property type="match status" value="1"/>
</dbReference>
<dbReference type="InterPro" id="IPR051540">
    <property type="entry name" value="S-2-haloacid_dehalogenase"/>
</dbReference>
<protein>
    <submittedName>
        <fullName evidence="3">2-haloacid dehalogenase</fullName>
        <ecNumber evidence="3">3.8.1.2</ecNumber>
    </submittedName>
</protein>
<evidence type="ECO:0000256" key="2">
    <source>
        <dbReference type="ARBA" id="ARBA00022801"/>
    </source>
</evidence>
<dbReference type="Proteomes" id="UP001320766">
    <property type="component" value="Unassembled WGS sequence"/>
</dbReference>
<dbReference type="InterPro" id="IPR023198">
    <property type="entry name" value="PGP-like_dom2"/>
</dbReference>
<evidence type="ECO:0000313" key="4">
    <source>
        <dbReference type="Proteomes" id="UP001320766"/>
    </source>
</evidence>
<dbReference type="RefSeq" id="WP_253777203.1">
    <property type="nucleotide sequence ID" value="NZ_BAAAVE010000002.1"/>
</dbReference>
<dbReference type="Pfam" id="PF00702">
    <property type="entry name" value="Hydrolase"/>
    <property type="match status" value="1"/>
</dbReference>
<dbReference type="EMBL" id="JAMZEC010000001">
    <property type="protein sequence ID" value="MCP2351153.1"/>
    <property type="molecule type" value="Genomic_DNA"/>
</dbReference>
<dbReference type="InterPro" id="IPR006328">
    <property type="entry name" value="2-HAD"/>
</dbReference>
<evidence type="ECO:0000313" key="3">
    <source>
        <dbReference type="EMBL" id="MCP2351153.1"/>
    </source>
</evidence>
<dbReference type="NCBIfam" id="TIGR01493">
    <property type="entry name" value="HAD-SF-IA-v2"/>
    <property type="match status" value="1"/>
</dbReference>
<dbReference type="InterPro" id="IPR006439">
    <property type="entry name" value="HAD-SF_hydro_IA"/>
</dbReference>
<name>A0ABT1KAV7_9ACTN</name>
<dbReference type="GO" id="GO:0018784">
    <property type="term" value="F:(S)-2-haloacid dehalogenase activity"/>
    <property type="evidence" value="ECO:0007669"/>
    <property type="project" value="UniProtKB-EC"/>
</dbReference>
<dbReference type="Gene3D" id="1.10.150.240">
    <property type="entry name" value="Putative phosphatase, domain 2"/>
    <property type="match status" value="1"/>
</dbReference>
<comment type="caution">
    <text evidence="3">The sequence shown here is derived from an EMBL/GenBank/DDBJ whole genome shotgun (WGS) entry which is preliminary data.</text>
</comment>
<keyword evidence="2 3" id="KW-0378">Hydrolase</keyword>
<proteinExistence type="inferred from homology"/>
<sequence length="241" mass="25899">MGKLDPASIRVVACDIFGTTVDWRTGVADQAARIAAGHGVGLDAGAFADAWRERYLPSLRRVNRGERDWAGLDTLHRESLDDLLAERGVAGAFDDAARRSLVHAWHRLPAWDDAAPGLARLRRRFVVTTLSNGGFALLTTLVKAAGLPFDCIVSAELARAYKPAPRAYLTVAELLDVEPAQVLLVAAHRWDVDGAREAGLATAFLERPLEKGPGRTADRAADVTADLTVTGFDHLADVLGC</sequence>
<organism evidence="3 4">
    <name type="scientific">Nonomuraea roseoviolacea subsp. carminata</name>
    <dbReference type="NCBI Taxonomy" id="160689"/>
    <lineage>
        <taxon>Bacteria</taxon>
        <taxon>Bacillati</taxon>
        <taxon>Actinomycetota</taxon>
        <taxon>Actinomycetes</taxon>
        <taxon>Streptosporangiales</taxon>
        <taxon>Streptosporangiaceae</taxon>
        <taxon>Nonomuraea</taxon>
    </lineage>
</organism>
<dbReference type="SUPFAM" id="SSF56784">
    <property type="entry name" value="HAD-like"/>
    <property type="match status" value="1"/>
</dbReference>
<dbReference type="NCBIfam" id="TIGR01428">
    <property type="entry name" value="HAD_type_II"/>
    <property type="match status" value="1"/>
</dbReference>
<dbReference type="PANTHER" id="PTHR43316">
    <property type="entry name" value="HYDROLASE, HALOACID DELAHOGENASE-RELATED"/>
    <property type="match status" value="1"/>
</dbReference>
<dbReference type="PRINTS" id="PR00413">
    <property type="entry name" value="HADHALOGNASE"/>
</dbReference>